<dbReference type="PANTHER" id="PTHR33164:SF43">
    <property type="entry name" value="HTH-TYPE TRANSCRIPTIONAL REPRESSOR YETL"/>
    <property type="match status" value="1"/>
</dbReference>
<accession>A0A9X2AEL0</accession>
<keyword evidence="4" id="KW-1185">Reference proteome</keyword>
<dbReference type="InterPro" id="IPR036388">
    <property type="entry name" value="WH-like_DNA-bd_sf"/>
</dbReference>
<comment type="caution">
    <text evidence="3">The sequence shown here is derived from an EMBL/GenBank/DDBJ whole genome shotgun (WGS) entry which is preliminary data.</text>
</comment>
<dbReference type="RefSeq" id="WP_241713191.1">
    <property type="nucleotide sequence ID" value="NZ_JALBUF010000003.1"/>
</dbReference>
<dbReference type="InterPro" id="IPR039422">
    <property type="entry name" value="MarR/SlyA-like"/>
</dbReference>
<dbReference type="EMBL" id="JALBUF010000003">
    <property type="protein sequence ID" value="MCI0183221.1"/>
    <property type="molecule type" value="Genomic_DNA"/>
</dbReference>
<sequence>MSLNVMNDDVVKIETLLRNVSSTIRKQGRAILGDFDMSPAQFDALIWVDEYKHITIGELSAKLGLAYSTTTDLVDRIERRGFVERMRDDQDKRVVRVRVLDPGLALIDRVLQERRNYLAVILGQLQVSEQMLILNALTILQQRLSPE</sequence>
<evidence type="ECO:0000256" key="1">
    <source>
        <dbReference type="ARBA" id="ARBA00023125"/>
    </source>
</evidence>
<dbReference type="PRINTS" id="PR00598">
    <property type="entry name" value="HTHMARR"/>
</dbReference>
<dbReference type="InterPro" id="IPR000835">
    <property type="entry name" value="HTH_MarR-typ"/>
</dbReference>
<dbReference type="GO" id="GO:0003677">
    <property type="term" value="F:DNA binding"/>
    <property type="evidence" value="ECO:0007669"/>
    <property type="project" value="UniProtKB-KW"/>
</dbReference>
<feature type="domain" description="HTH marR-type" evidence="2">
    <location>
        <begin position="10"/>
        <end position="142"/>
    </location>
</feature>
<dbReference type="AlphaFoldDB" id="A0A9X2AEL0"/>
<dbReference type="GO" id="GO:0006950">
    <property type="term" value="P:response to stress"/>
    <property type="evidence" value="ECO:0007669"/>
    <property type="project" value="TreeGrafter"/>
</dbReference>
<dbReference type="GO" id="GO:0003700">
    <property type="term" value="F:DNA-binding transcription factor activity"/>
    <property type="evidence" value="ECO:0007669"/>
    <property type="project" value="InterPro"/>
</dbReference>
<dbReference type="SMART" id="SM00347">
    <property type="entry name" value="HTH_MARR"/>
    <property type="match status" value="1"/>
</dbReference>
<dbReference type="SUPFAM" id="SSF46785">
    <property type="entry name" value="Winged helix' DNA-binding domain"/>
    <property type="match status" value="1"/>
</dbReference>
<dbReference type="Proteomes" id="UP001139263">
    <property type="component" value="Unassembled WGS sequence"/>
</dbReference>
<organism evidence="3 4">
    <name type="scientific">Sulfoacidibacillus ferrooxidans</name>
    <dbReference type="NCBI Taxonomy" id="2005001"/>
    <lineage>
        <taxon>Bacteria</taxon>
        <taxon>Bacillati</taxon>
        <taxon>Bacillota</taxon>
        <taxon>Bacilli</taxon>
        <taxon>Bacillales</taxon>
        <taxon>Alicyclobacillaceae</taxon>
        <taxon>Sulfoacidibacillus</taxon>
    </lineage>
</organism>
<proteinExistence type="predicted"/>
<name>A0A9X2AEL0_9BACL</name>
<dbReference type="PANTHER" id="PTHR33164">
    <property type="entry name" value="TRANSCRIPTIONAL REGULATOR, MARR FAMILY"/>
    <property type="match status" value="1"/>
</dbReference>
<dbReference type="InterPro" id="IPR036390">
    <property type="entry name" value="WH_DNA-bd_sf"/>
</dbReference>
<protein>
    <recommendedName>
        <fullName evidence="2">HTH marR-type domain-containing protein</fullName>
    </recommendedName>
</protein>
<gene>
    <name evidence="3" type="ORF">MM817_01492</name>
</gene>
<keyword evidence="1" id="KW-0238">DNA-binding</keyword>
<evidence type="ECO:0000313" key="4">
    <source>
        <dbReference type="Proteomes" id="UP001139263"/>
    </source>
</evidence>
<dbReference type="PROSITE" id="PS50995">
    <property type="entry name" value="HTH_MARR_2"/>
    <property type="match status" value="1"/>
</dbReference>
<dbReference type="Pfam" id="PF01047">
    <property type="entry name" value="MarR"/>
    <property type="match status" value="1"/>
</dbReference>
<reference evidence="3" key="1">
    <citation type="submission" date="2022-03" db="EMBL/GenBank/DDBJ databases">
        <title>Draft Genome Sequence of Firmicute Strain S0AB, a Heterotrophic Iron/Sulfur-Oxidizing Extreme Acidophile.</title>
        <authorList>
            <person name="Vergara E."/>
            <person name="Pakostova E."/>
            <person name="Johnson D.B."/>
            <person name="Holmes D.S."/>
        </authorList>
    </citation>
    <scope>NUCLEOTIDE SEQUENCE</scope>
    <source>
        <strain evidence="3">S0AB</strain>
    </source>
</reference>
<evidence type="ECO:0000259" key="2">
    <source>
        <dbReference type="PROSITE" id="PS50995"/>
    </source>
</evidence>
<dbReference type="Gene3D" id="1.10.10.10">
    <property type="entry name" value="Winged helix-like DNA-binding domain superfamily/Winged helix DNA-binding domain"/>
    <property type="match status" value="1"/>
</dbReference>
<evidence type="ECO:0000313" key="3">
    <source>
        <dbReference type="EMBL" id="MCI0183221.1"/>
    </source>
</evidence>